<comment type="caution">
    <text evidence="2">The sequence shown here is derived from an EMBL/GenBank/DDBJ whole genome shotgun (WGS) entry which is preliminary data.</text>
</comment>
<sequence>MTAIRKAEDDDSSDRDPGSFSRGQPQYASFHSGYRLEAYLRAGKSEPSNARRSAAAAVPNLAPCAAAVVPSLGRPAASDVPSFGPLTAPQVYSMALARCAATRNPSPSHEIRYHMEVKRLKNEIRQKLKEGQHKLRKLSKMKKIARKTVTNDYFPHC</sequence>
<evidence type="ECO:0000313" key="3">
    <source>
        <dbReference type="Proteomes" id="UP001234178"/>
    </source>
</evidence>
<evidence type="ECO:0000313" key="2">
    <source>
        <dbReference type="EMBL" id="KAK4027400.1"/>
    </source>
</evidence>
<dbReference type="Proteomes" id="UP001234178">
    <property type="component" value="Unassembled WGS sequence"/>
</dbReference>
<accession>A0ABR0AQP7</accession>
<feature type="region of interest" description="Disordered" evidence="1">
    <location>
        <begin position="1"/>
        <end position="28"/>
    </location>
</feature>
<organism evidence="2 3">
    <name type="scientific">Daphnia magna</name>
    <dbReference type="NCBI Taxonomy" id="35525"/>
    <lineage>
        <taxon>Eukaryota</taxon>
        <taxon>Metazoa</taxon>
        <taxon>Ecdysozoa</taxon>
        <taxon>Arthropoda</taxon>
        <taxon>Crustacea</taxon>
        <taxon>Branchiopoda</taxon>
        <taxon>Diplostraca</taxon>
        <taxon>Cladocera</taxon>
        <taxon>Anomopoda</taxon>
        <taxon>Daphniidae</taxon>
        <taxon>Daphnia</taxon>
    </lineage>
</organism>
<dbReference type="EMBL" id="JAOYFB010000038">
    <property type="protein sequence ID" value="KAK4027400.1"/>
    <property type="molecule type" value="Genomic_DNA"/>
</dbReference>
<proteinExistence type="predicted"/>
<gene>
    <name evidence="2" type="ORF">OUZ56_016446</name>
</gene>
<keyword evidence="3" id="KW-1185">Reference proteome</keyword>
<name>A0ABR0AQP7_9CRUS</name>
<protein>
    <submittedName>
        <fullName evidence="2">Uncharacterized protein</fullName>
    </submittedName>
</protein>
<evidence type="ECO:0000256" key="1">
    <source>
        <dbReference type="SAM" id="MobiDB-lite"/>
    </source>
</evidence>
<reference evidence="2 3" key="1">
    <citation type="journal article" date="2023" name="Nucleic Acids Res.">
        <title>The hologenome of Daphnia magna reveals possible DNA methylation and microbiome-mediated evolution of the host genome.</title>
        <authorList>
            <person name="Chaturvedi A."/>
            <person name="Li X."/>
            <person name="Dhandapani V."/>
            <person name="Marshall H."/>
            <person name="Kissane S."/>
            <person name="Cuenca-Cambronero M."/>
            <person name="Asole G."/>
            <person name="Calvet F."/>
            <person name="Ruiz-Romero M."/>
            <person name="Marangio P."/>
            <person name="Guigo R."/>
            <person name="Rago D."/>
            <person name="Mirbahai L."/>
            <person name="Eastwood N."/>
            <person name="Colbourne J.K."/>
            <person name="Zhou J."/>
            <person name="Mallon E."/>
            <person name="Orsini L."/>
        </authorList>
    </citation>
    <scope>NUCLEOTIDE SEQUENCE [LARGE SCALE GENOMIC DNA]</scope>
    <source>
        <strain evidence="2">LRV0_1</strain>
    </source>
</reference>